<dbReference type="InterPro" id="IPR002225">
    <property type="entry name" value="3Beta_OHSteriod_DH/Estase"/>
</dbReference>
<protein>
    <submittedName>
        <fullName evidence="2">NAD-dependent epimerase/dehydratase family protein</fullName>
    </submittedName>
</protein>
<feature type="domain" description="3-beta hydroxysteroid dehydrogenase/isomerase" evidence="1">
    <location>
        <begin position="4"/>
        <end position="245"/>
    </location>
</feature>
<reference evidence="2 3" key="1">
    <citation type="submission" date="2021-05" db="EMBL/GenBank/DDBJ databases">
        <title>The draft genome of Geobacter chapellei DSM 13688.</title>
        <authorList>
            <person name="Xu Z."/>
            <person name="Masuda Y."/>
            <person name="Itoh H."/>
            <person name="Senoo K."/>
        </authorList>
    </citation>
    <scope>NUCLEOTIDE SEQUENCE [LARGE SCALE GENOMIC DNA]</scope>
    <source>
        <strain evidence="2 3">DSM 13688</strain>
    </source>
</reference>
<name>A0ABS5U3F3_9BACT</name>
<organism evidence="2 3">
    <name type="scientific">Pelotalea chapellei</name>
    <dbReference type="NCBI Taxonomy" id="44671"/>
    <lineage>
        <taxon>Bacteria</taxon>
        <taxon>Pseudomonadati</taxon>
        <taxon>Thermodesulfobacteriota</taxon>
        <taxon>Desulfuromonadia</taxon>
        <taxon>Geobacterales</taxon>
        <taxon>Geobacteraceae</taxon>
        <taxon>Pelotalea</taxon>
    </lineage>
</organism>
<gene>
    <name evidence="2" type="ORF">KJB30_00225</name>
</gene>
<proteinExistence type="predicted"/>
<dbReference type="PANTHER" id="PTHR48079:SF6">
    <property type="entry name" value="NAD(P)-BINDING DOMAIN-CONTAINING PROTEIN-RELATED"/>
    <property type="match status" value="1"/>
</dbReference>
<evidence type="ECO:0000259" key="1">
    <source>
        <dbReference type="Pfam" id="PF01073"/>
    </source>
</evidence>
<evidence type="ECO:0000313" key="3">
    <source>
        <dbReference type="Proteomes" id="UP000784128"/>
    </source>
</evidence>
<dbReference type="Proteomes" id="UP000784128">
    <property type="component" value="Unassembled WGS sequence"/>
</dbReference>
<dbReference type="InterPro" id="IPR051783">
    <property type="entry name" value="NAD(P)-dependent_oxidoreduct"/>
</dbReference>
<dbReference type="PANTHER" id="PTHR48079">
    <property type="entry name" value="PROTEIN YEEZ"/>
    <property type="match status" value="1"/>
</dbReference>
<dbReference type="RefSeq" id="WP_214295922.1">
    <property type="nucleotide sequence ID" value="NZ_JAHDYS010000001.1"/>
</dbReference>
<dbReference type="Pfam" id="PF01073">
    <property type="entry name" value="3Beta_HSD"/>
    <property type="match status" value="1"/>
</dbReference>
<dbReference type="EMBL" id="JAHDYS010000001">
    <property type="protein sequence ID" value="MBT1070205.1"/>
    <property type="molecule type" value="Genomic_DNA"/>
</dbReference>
<sequence>MKALVTGGGGFLGGVIVRMLVERGDEVVSFSRSEYPELQKLGVKQVKGDLGDREAVIKAAAGCDVIFHVAAKAGIWGALDEFYRANVTGTANVLEACRAHNIPRLVHTSSPSVVFDGTDVEGGDESLPYPSRYEAHYPATKALAEQMVLAANSPELATVALRPHLIWGPGDNHLVPRIIAKARAGRLRRIGKRDCLVDTVYVDNAALAHLQAADRLVPGAPLAGKAYFISNDEPLPLWDMVNRILAAAQLPPVTRTVSPGVAYAAGVLCEKIWGLLHLRGEPPMTRFVAHELATAHWFKMDAARKDLGYQPEVSISEGLVRLEQWLQNGNRFPC</sequence>
<dbReference type="InterPro" id="IPR036291">
    <property type="entry name" value="NAD(P)-bd_dom_sf"/>
</dbReference>
<comment type="caution">
    <text evidence="2">The sequence shown here is derived from an EMBL/GenBank/DDBJ whole genome shotgun (WGS) entry which is preliminary data.</text>
</comment>
<evidence type="ECO:0000313" key="2">
    <source>
        <dbReference type="EMBL" id="MBT1070205.1"/>
    </source>
</evidence>
<keyword evidence="3" id="KW-1185">Reference proteome</keyword>
<accession>A0ABS5U3F3</accession>
<dbReference type="SUPFAM" id="SSF51735">
    <property type="entry name" value="NAD(P)-binding Rossmann-fold domains"/>
    <property type="match status" value="1"/>
</dbReference>
<dbReference type="Gene3D" id="3.40.50.720">
    <property type="entry name" value="NAD(P)-binding Rossmann-like Domain"/>
    <property type="match status" value="1"/>
</dbReference>